<reference evidence="1 2" key="1">
    <citation type="submission" date="2024-07" db="EMBL/GenBank/DDBJ databases">
        <title>Chromosome-level genome assembly of the water stick insect Ranatra chinensis (Heteroptera: Nepidae).</title>
        <authorList>
            <person name="Liu X."/>
        </authorList>
    </citation>
    <scope>NUCLEOTIDE SEQUENCE [LARGE SCALE GENOMIC DNA]</scope>
    <source>
        <strain evidence="1">Cailab_2021Rc</strain>
        <tissue evidence="1">Muscle</tissue>
    </source>
</reference>
<evidence type="ECO:0000313" key="2">
    <source>
        <dbReference type="Proteomes" id="UP001558652"/>
    </source>
</evidence>
<dbReference type="AlphaFoldDB" id="A0ABD0YAC9"/>
<evidence type="ECO:0000313" key="1">
    <source>
        <dbReference type="EMBL" id="KAL1124217.1"/>
    </source>
</evidence>
<dbReference type="EMBL" id="JBFDAA010000011">
    <property type="protein sequence ID" value="KAL1124217.1"/>
    <property type="molecule type" value="Genomic_DNA"/>
</dbReference>
<accession>A0ABD0YAC9</accession>
<organism evidence="1 2">
    <name type="scientific">Ranatra chinensis</name>
    <dbReference type="NCBI Taxonomy" id="642074"/>
    <lineage>
        <taxon>Eukaryota</taxon>
        <taxon>Metazoa</taxon>
        <taxon>Ecdysozoa</taxon>
        <taxon>Arthropoda</taxon>
        <taxon>Hexapoda</taxon>
        <taxon>Insecta</taxon>
        <taxon>Pterygota</taxon>
        <taxon>Neoptera</taxon>
        <taxon>Paraneoptera</taxon>
        <taxon>Hemiptera</taxon>
        <taxon>Heteroptera</taxon>
        <taxon>Panheteroptera</taxon>
        <taxon>Nepomorpha</taxon>
        <taxon>Nepidae</taxon>
        <taxon>Ranatrinae</taxon>
        <taxon>Ranatra</taxon>
    </lineage>
</organism>
<proteinExistence type="predicted"/>
<sequence>MSCVRGVLSSSVSPSLTSGGAICGLNDAMSSRVQVRPPYSFLPFPLPVLFSSSSRGLPLLRPGTPCTETKHRLRSPATRGERWSRSGPVRWRGDPVVGVLNPILFQKTGAIIPRSELPRDLTRLQTCGCDIYLRFTGIHAPKMEELDDLTNLELALGGANVCSRD</sequence>
<gene>
    <name evidence="1" type="ORF">AAG570_001987</name>
</gene>
<comment type="caution">
    <text evidence="1">The sequence shown here is derived from an EMBL/GenBank/DDBJ whole genome shotgun (WGS) entry which is preliminary data.</text>
</comment>
<keyword evidence="2" id="KW-1185">Reference proteome</keyword>
<name>A0ABD0YAC9_9HEMI</name>
<protein>
    <submittedName>
        <fullName evidence="1">Uncharacterized protein</fullName>
    </submittedName>
</protein>
<dbReference type="Proteomes" id="UP001558652">
    <property type="component" value="Unassembled WGS sequence"/>
</dbReference>